<feature type="transmembrane region" description="Helical" evidence="2">
    <location>
        <begin position="6"/>
        <end position="24"/>
    </location>
</feature>
<protein>
    <submittedName>
        <fullName evidence="3">Putative membrane protein</fullName>
    </submittedName>
</protein>
<dbReference type="InterPro" id="IPR053779">
    <property type="entry name" value="GlpR"/>
</dbReference>
<dbReference type="RefSeq" id="WP_014010572.1">
    <property type="nucleotide sequence ID" value="NC_015859.1"/>
</dbReference>
<evidence type="ECO:0000313" key="3">
    <source>
        <dbReference type="EMBL" id="AEK37416.1"/>
    </source>
</evidence>
<gene>
    <name evidence="3" type="ordered locus">CVAR_2065</name>
</gene>
<dbReference type="eggNOG" id="ENOG50334B8">
    <property type="taxonomic scope" value="Bacteria"/>
</dbReference>
<evidence type="ECO:0000256" key="1">
    <source>
        <dbReference type="SAM" id="MobiDB-lite"/>
    </source>
</evidence>
<reference evidence="3 4" key="1">
    <citation type="journal article" date="2011" name="BMC Genomics">
        <title>Complete genome sequence of Corynebacterium variabile DSM 44702 isolated from the surface of smear-ripened cheeses and insights into cheese ripening and flavor generation.</title>
        <authorList>
            <person name="Schroeder J."/>
            <person name="Maus I."/>
            <person name="Trost E."/>
            <person name="Tauch A."/>
        </authorList>
    </citation>
    <scope>NUCLEOTIDE SEQUENCE [LARGE SCALE GENOMIC DNA]</scope>
    <source>
        <strain evidence="4">DSM 44702 / JCM 12073 / NCIMB 30131</strain>
    </source>
</reference>
<dbReference type="KEGG" id="cva:CVAR_2065"/>
<evidence type="ECO:0000256" key="2">
    <source>
        <dbReference type="SAM" id="Phobius"/>
    </source>
</evidence>
<feature type="compositionally biased region" description="Acidic residues" evidence="1">
    <location>
        <begin position="163"/>
        <end position="184"/>
    </location>
</feature>
<dbReference type="EMBL" id="CP002917">
    <property type="protein sequence ID" value="AEK37416.1"/>
    <property type="molecule type" value="Genomic_DNA"/>
</dbReference>
<dbReference type="HOGENOM" id="CLU_037505_0_0_11"/>
<organism evidence="3 4">
    <name type="scientific">Corynebacterium variabile (strain DSM 44702 / CIP 107183 / JCM 12073 / NCIMB 30131)</name>
    <name type="common">Corynebacterium mooreparkense</name>
    <dbReference type="NCBI Taxonomy" id="858619"/>
    <lineage>
        <taxon>Bacteria</taxon>
        <taxon>Bacillati</taxon>
        <taxon>Actinomycetota</taxon>
        <taxon>Actinomycetes</taxon>
        <taxon>Mycobacteriales</taxon>
        <taxon>Corynebacteriaceae</taxon>
        <taxon>Corynebacterium</taxon>
    </lineage>
</organism>
<proteinExistence type="predicted"/>
<keyword evidence="2" id="KW-1133">Transmembrane helix</keyword>
<feature type="transmembrane region" description="Helical" evidence="2">
    <location>
        <begin position="286"/>
        <end position="303"/>
    </location>
</feature>
<dbReference type="Proteomes" id="UP000006659">
    <property type="component" value="Chromosome"/>
</dbReference>
<feature type="region of interest" description="Disordered" evidence="1">
    <location>
        <begin position="160"/>
        <end position="184"/>
    </location>
</feature>
<sequence>MSSSLSSVILIGVVWLLIITTLFVRRHSPVRRTSKALSETRVVHEGGTGIERSRRRPLPAESLYHADPDADLELVEAEPEQVVIDDTRDHTRDDADDIPDAAPPLSVPPVPSVIEGDVVEYRTLDDVDTGEFAPVAAGDDDLPVDGDAGDDEIFVEPTVADAETAEDAEMDSDAESDTVAEDERDDEVADLAEVAEIVPDEPARRFTVVDEAYIRGGDIDVSVGTDDELLVVKDTAEEPDEDAAYSDDEITEDDIDYLASHQGRGIYNPVASRQLAEQRQARRRRVLLVLVAVTVLSLIGAVALSGALWIVTLAGAALTGMYLYSLRKQTLAERELQRRRLARMRRARLGVRNTDDRELGLPDRLRRPGAVVVESDDDDPEFAALEYADVTFAGYDDVQDEVYDSGYDDDYGYPGDGQPTVRVV</sequence>
<keyword evidence="2" id="KW-0472">Membrane</keyword>
<feature type="transmembrane region" description="Helical" evidence="2">
    <location>
        <begin position="309"/>
        <end position="326"/>
    </location>
</feature>
<dbReference type="AlphaFoldDB" id="G0HHD6"/>
<dbReference type="STRING" id="858619.CVAR_2065"/>
<evidence type="ECO:0000313" key="4">
    <source>
        <dbReference type="Proteomes" id="UP000006659"/>
    </source>
</evidence>
<accession>G0HHD6</accession>
<name>G0HHD6_CORVD</name>
<dbReference type="NCBIfam" id="NF045516">
    <property type="entry name" value="GlpR"/>
    <property type="match status" value="1"/>
</dbReference>
<keyword evidence="2" id="KW-0812">Transmembrane</keyword>